<keyword evidence="4 7" id="KW-0274">FAD</keyword>
<feature type="active site" description="Proton acceptor" evidence="6">
    <location>
        <position position="620"/>
    </location>
</feature>
<dbReference type="SUPFAM" id="SSF51905">
    <property type="entry name" value="FAD/NAD(P)-binding domain"/>
    <property type="match status" value="1"/>
</dbReference>
<reference evidence="11 12" key="1">
    <citation type="journal article" date="2018" name="Mol. Biol. Evol.">
        <title>Broad Genomic Sampling Reveals a Smut Pathogenic Ancestry of the Fungal Clade Ustilaginomycotina.</title>
        <authorList>
            <person name="Kijpornyongpan T."/>
            <person name="Mondo S.J."/>
            <person name="Barry K."/>
            <person name="Sandor L."/>
            <person name="Lee J."/>
            <person name="Lipzen A."/>
            <person name="Pangilinan J."/>
            <person name="LaButti K."/>
            <person name="Hainaut M."/>
            <person name="Henrissat B."/>
            <person name="Grigoriev I.V."/>
            <person name="Spatafora J.W."/>
            <person name="Aime M.C."/>
        </authorList>
    </citation>
    <scope>NUCLEOTIDE SEQUENCE [LARGE SCALE GENOMIC DNA]</scope>
    <source>
        <strain evidence="11 12">MCA 3645</strain>
    </source>
</reference>
<evidence type="ECO:0000256" key="1">
    <source>
        <dbReference type="ARBA" id="ARBA00001974"/>
    </source>
</evidence>
<protein>
    <submittedName>
        <fullName evidence="11">Alcohol oxidase</fullName>
    </submittedName>
</protein>
<feature type="active site" description="Proton donor" evidence="6">
    <location>
        <position position="577"/>
    </location>
</feature>
<feature type="binding site" evidence="7">
    <location>
        <position position="297"/>
    </location>
    <ligand>
        <name>FAD</name>
        <dbReference type="ChEBI" id="CHEBI:57692"/>
    </ligand>
</feature>
<evidence type="ECO:0000259" key="9">
    <source>
        <dbReference type="Pfam" id="PF00732"/>
    </source>
</evidence>
<keyword evidence="5" id="KW-0560">Oxidoreductase</keyword>
<dbReference type="STRING" id="1882483.A0A317XMC3"/>
<dbReference type="GO" id="GO:0050660">
    <property type="term" value="F:flavin adenine dinucleotide binding"/>
    <property type="evidence" value="ECO:0007669"/>
    <property type="project" value="InterPro"/>
</dbReference>
<dbReference type="Pfam" id="PF00732">
    <property type="entry name" value="GMC_oxred_N"/>
    <property type="match status" value="1"/>
</dbReference>
<name>A0A317XMC3_9BASI</name>
<keyword evidence="3" id="KW-0285">Flavoprotein</keyword>
<evidence type="ECO:0000256" key="8">
    <source>
        <dbReference type="SAM" id="MobiDB-lite"/>
    </source>
</evidence>
<dbReference type="Gene3D" id="3.30.560.10">
    <property type="entry name" value="Glucose Oxidase, domain 3"/>
    <property type="match status" value="1"/>
</dbReference>
<dbReference type="Gene3D" id="4.10.450.10">
    <property type="entry name" value="Glucose Oxidase, domain 2"/>
    <property type="match status" value="1"/>
</dbReference>
<evidence type="ECO:0000256" key="5">
    <source>
        <dbReference type="ARBA" id="ARBA00023002"/>
    </source>
</evidence>
<dbReference type="InterPro" id="IPR000172">
    <property type="entry name" value="GMC_OxRdtase_N"/>
</dbReference>
<dbReference type="OrthoDB" id="269227at2759"/>
<comment type="cofactor">
    <cofactor evidence="1 7">
        <name>FAD</name>
        <dbReference type="ChEBI" id="CHEBI:57692"/>
    </cofactor>
</comment>
<evidence type="ECO:0000313" key="11">
    <source>
        <dbReference type="EMBL" id="PWY99221.1"/>
    </source>
</evidence>
<evidence type="ECO:0000313" key="12">
    <source>
        <dbReference type="Proteomes" id="UP000246740"/>
    </source>
</evidence>
<evidence type="ECO:0000256" key="6">
    <source>
        <dbReference type="PIRSR" id="PIRSR000137-1"/>
    </source>
</evidence>
<keyword evidence="12" id="KW-1185">Reference proteome</keyword>
<feature type="region of interest" description="Disordered" evidence="8">
    <location>
        <begin position="193"/>
        <end position="219"/>
    </location>
</feature>
<evidence type="ECO:0000256" key="2">
    <source>
        <dbReference type="ARBA" id="ARBA00010790"/>
    </source>
</evidence>
<sequence length="710" mass="74453">MTASWPKSKRLVQATALTAVVGTAVLCASAGAVPFGQPPATDYSLFRRSLTTNGNDLSGQTYDYVVVGGGLAGLVVASRLTENSNVTVAVIEAGAAGYEDNEKFVVPAANLYNSAVGTEYDWQWQTTNQPGLANRRATWPRGKVLGGSSAINGLYYVRHSQIEQDAWSSLIGQNASSTWGWDSMLAAMKKSEDYTPPNQRVSSSLTTSSNTASHGNDGPLHVSYPAVTYPAVGAFLQAAAQEGTAISTDPDAGQSWGAFLATSNINPSNWTRSFSRTAYLDPFTYRSNLNVLTGHQVTKIVFDGSKDANGNVRATGVQYAAASGQQTHTVNARREVILSAGAINDPQILQLSGVADRGLLSSLDIQTVVDLPGVGYHLQDHLSTGVVWAPAQGVNMPPASVTGNAETDSYVNSAIAYVSGATIFGNEWNTIVSDMRSNLSAAVDAYNAPASVKEGYRQTYTSQIDKIFPTDIGPIELLFALSFGGIQVQAALQHPLSRGSIKITSQNPFAAPAIDPAYLSNEVDMSILREGFKLARRVGQQSPLSNYIGNEQAPGSGVQSDSQWENWIRGTVGTEYHPSSTCSMLPRDQGGVVDADLLVYGTNNLRVIDASVPPISFAAHLMSITYGLAEIGAELIQNKLQADLQAANNQASATASSSNAAATTSGGSRPATSNSSSSSSSAAASSLLAGLGAPALSLVVVLVATSLELF</sequence>
<accession>A0A317XMC3</accession>
<evidence type="ECO:0000256" key="4">
    <source>
        <dbReference type="ARBA" id="ARBA00022827"/>
    </source>
</evidence>
<dbReference type="EMBL" id="KZ819196">
    <property type="protein sequence ID" value="PWY99221.1"/>
    <property type="molecule type" value="Genomic_DNA"/>
</dbReference>
<dbReference type="InParanoid" id="A0A317XMC3"/>
<comment type="similarity">
    <text evidence="2">Belongs to the GMC oxidoreductase family.</text>
</comment>
<dbReference type="InterPro" id="IPR036188">
    <property type="entry name" value="FAD/NAD-bd_sf"/>
</dbReference>
<feature type="compositionally biased region" description="Low complexity" evidence="8">
    <location>
        <begin position="202"/>
        <end position="213"/>
    </location>
</feature>
<dbReference type="AlphaFoldDB" id="A0A317XMC3"/>
<dbReference type="GO" id="GO:0016614">
    <property type="term" value="F:oxidoreductase activity, acting on CH-OH group of donors"/>
    <property type="evidence" value="ECO:0007669"/>
    <property type="project" value="InterPro"/>
</dbReference>
<dbReference type="Pfam" id="PF05199">
    <property type="entry name" value="GMC_oxred_C"/>
    <property type="match status" value="1"/>
</dbReference>
<feature type="binding site" evidence="7">
    <location>
        <position position="144"/>
    </location>
    <ligand>
        <name>FAD</name>
        <dbReference type="ChEBI" id="CHEBI:57692"/>
    </ligand>
</feature>
<proteinExistence type="inferred from homology"/>
<gene>
    <name evidence="11" type="ORF">BCV70DRAFT_126574</name>
</gene>
<dbReference type="InterPro" id="IPR027424">
    <property type="entry name" value="Glucose_Oxidase_domain_2"/>
</dbReference>
<dbReference type="Proteomes" id="UP000246740">
    <property type="component" value="Unassembled WGS sequence"/>
</dbReference>
<evidence type="ECO:0000259" key="10">
    <source>
        <dbReference type="Pfam" id="PF05199"/>
    </source>
</evidence>
<organism evidence="11 12">
    <name type="scientific">Testicularia cyperi</name>
    <dbReference type="NCBI Taxonomy" id="1882483"/>
    <lineage>
        <taxon>Eukaryota</taxon>
        <taxon>Fungi</taxon>
        <taxon>Dikarya</taxon>
        <taxon>Basidiomycota</taxon>
        <taxon>Ustilaginomycotina</taxon>
        <taxon>Ustilaginomycetes</taxon>
        <taxon>Ustilaginales</taxon>
        <taxon>Anthracoideaceae</taxon>
        <taxon>Testicularia</taxon>
    </lineage>
</organism>
<evidence type="ECO:0000256" key="7">
    <source>
        <dbReference type="PIRSR" id="PIRSR000137-2"/>
    </source>
</evidence>
<evidence type="ECO:0000256" key="3">
    <source>
        <dbReference type="ARBA" id="ARBA00022630"/>
    </source>
</evidence>
<dbReference type="Gene3D" id="3.50.50.60">
    <property type="entry name" value="FAD/NAD(P)-binding domain"/>
    <property type="match status" value="1"/>
</dbReference>
<dbReference type="PANTHER" id="PTHR11552:SF218">
    <property type="entry name" value="GLUCOSE-METHANOL-CHOLINE OXIDOREDUCTASE N-TERMINAL DOMAIN-CONTAINING PROTEIN"/>
    <property type="match status" value="1"/>
</dbReference>
<feature type="domain" description="Glucose-methanol-choline oxidoreductase N-terminal" evidence="9">
    <location>
        <begin position="62"/>
        <end position="382"/>
    </location>
</feature>
<feature type="domain" description="Glucose-methanol-choline oxidoreductase C-terminal" evidence="10">
    <location>
        <begin position="495"/>
        <end position="629"/>
    </location>
</feature>
<dbReference type="InterPro" id="IPR012132">
    <property type="entry name" value="GMC_OxRdtase"/>
</dbReference>
<dbReference type="PIRSF" id="PIRSF000137">
    <property type="entry name" value="Alcohol_oxidase"/>
    <property type="match status" value="1"/>
</dbReference>
<feature type="region of interest" description="Disordered" evidence="8">
    <location>
        <begin position="654"/>
        <end position="677"/>
    </location>
</feature>
<dbReference type="PANTHER" id="PTHR11552">
    <property type="entry name" value="GLUCOSE-METHANOL-CHOLINE GMC OXIDOREDUCTASE"/>
    <property type="match status" value="1"/>
</dbReference>
<dbReference type="SUPFAM" id="SSF54373">
    <property type="entry name" value="FAD-linked reductases, C-terminal domain"/>
    <property type="match status" value="1"/>
</dbReference>
<dbReference type="InterPro" id="IPR007867">
    <property type="entry name" value="GMC_OxRtase_C"/>
</dbReference>